<dbReference type="EMBL" id="CACRYJ010000067">
    <property type="protein sequence ID" value="VZO40033.1"/>
    <property type="molecule type" value="Genomic_DNA"/>
</dbReference>
<proteinExistence type="predicted"/>
<reference evidence="2 3" key="1">
    <citation type="submission" date="2019-11" db="EMBL/GenBank/DDBJ databases">
        <authorList>
            <person name="Criscuolo A."/>
        </authorList>
    </citation>
    <scope>NUCLEOTIDE SEQUENCE [LARGE SCALE GENOMIC DNA]</scope>
    <source>
        <strain evidence="2">CIP111667</strain>
    </source>
</reference>
<evidence type="ECO:0008006" key="4">
    <source>
        <dbReference type="Google" id="ProtNLM"/>
    </source>
</evidence>
<accession>A0A7M4DRD9</accession>
<feature type="chain" id="PRO_5029895569" description="Peptidase inhibitor family I36" evidence="1">
    <location>
        <begin position="34"/>
        <end position="130"/>
    </location>
</feature>
<keyword evidence="3" id="KW-1185">Reference proteome</keyword>
<dbReference type="Proteomes" id="UP000419743">
    <property type="component" value="Unassembled WGS sequence"/>
</dbReference>
<comment type="caution">
    <text evidence="2">The sequence shown here is derived from an EMBL/GenBank/DDBJ whole genome shotgun (WGS) entry which is preliminary data.</text>
</comment>
<evidence type="ECO:0000313" key="2">
    <source>
        <dbReference type="EMBL" id="VZO40033.1"/>
    </source>
</evidence>
<gene>
    <name evidence="2" type="ORF">HALOF300_04734</name>
</gene>
<protein>
    <recommendedName>
        <fullName evidence="4">Peptidase inhibitor family I36</fullName>
    </recommendedName>
</protein>
<sequence>MTMANLRRSSLRTLAVLALALTAVAGVSGAAQASENDPPGGEDPGCPSGAVCVYPGAGWNGGTPSYVFYSYGAHKIYNQYGVHRVYNNQTGGAGARMCWATNGTLCGSELYAGSYRDVSLTPINSIRLFE</sequence>
<name>A0A7M4DRD9_9MICO</name>
<organism evidence="2 3">
    <name type="scientific">Occultella aeris</name>
    <dbReference type="NCBI Taxonomy" id="2761496"/>
    <lineage>
        <taxon>Bacteria</taxon>
        <taxon>Bacillati</taxon>
        <taxon>Actinomycetota</taxon>
        <taxon>Actinomycetes</taxon>
        <taxon>Micrococcales</taxon>
        <taxon>Ruaniaceae</taxon>
        <taxon>Occultella</taxon>
    </lineage>
</organism>
<dbReference type="PROSITE" id="PS51318">
    <property type="entry name" value="TAT"/>
    <property type="match status" value="1"/>
</dbReference>
<dbReference type="RefSeq" id="WP_197522794.1">
    <property type="nucleotide sequence ID" value="NZ_CACRYJ010000067.1"/>
</dbReference>
<evidence type="ECO:0000313" key="3">
    <source>
        <dbReference type="Proteomes" id="UP000419743"/>
    </source>
</evidence>
<dbReference type="AlphaFoldDB" id="A0A7M4DRD9"/>
<feature type="signal peptide" evidence="1">
    <location>
        <begin position="1"/>
        <end position="33"/>
    </location>
</feature>
<evidence type="ECO:0000256" key="1">
    <source>
        <dbReference type="SAM" id="SignalP"/>
    </source>
</evidence>
<dbReference type="InterPro" id="IPR006311">
    <property type="entry name" value="TAT_signal"/>
</dbReference>
<keyword evidence="1" id="KW-0732">Signal</keyword>